<keyword evidence="3" id="KW-0143">Chaperone</keyword>
<feature type="domain" description="Clp ATPase C-terminal" evidence="5">
    <location>
        <begin position="274"/>
        <end position="359"/>
    </location>
</feature>
<dbReference type="OrthoDB" id="9803641at2"/>
<feature type="domain" description="AAA+ ATPase" evidence="4">
    <location>
        <begin position="87"/>
        <end position="235"/>
    </location>
</feature>
<dbReference type="RefSeq" id="WP_142085179.1">
    <property type="nucleotide sequence ID" value="NZ_VFPT01000003.1"/>
</dbReference>
<reference evidence="6 7" key="1">
    <citation type="submission" date="2019-06" db="EMBL/GenBank/DDBJ databases">
        <title>Genomic Encyclopedia of Archaeal and Bacterial Type Strains, Phase II (KMG-II): from individual species to whole genera.</title>
        <authorList>
            <person name="Goeker M."/>
        </authorList>
    </citation>
    <scope>NUCLEOTIDE SEQUENCE [LARGE SCALE GENOMIC DNA]</scope>
    <source>
        <strain evidence="6 7">DSM 18423</strain>
    </source>
</reference>
<dbReference type="PRINTS" id="PR00300">
    <property type="entry name" value="CLPPROTEASEA"/>
</dbReference>
<sequence length="384" mass="42821">MPFLNDMLEDTERRRRDALALQAETLSSKDVVGAHLASGAINSRFRFDIDVIRQHLEHEIIGQDDALAGIIDMLSIVRADIADPRRPLYTSLLLGPTGVGKTEMVRVLAKAMHGDADALCRVDMNTLSQEHYAAAISGAPPGYVGSKEGRTILDQEKIEGSAGKPGIVLFDEFEKASAEVVLSLLNVFDNGILTVASGERVYSFRNAIIFMTSNLGTEHLRREAIRQTKPWATLLNAGKTRKQRLHTIAQDVLLESFPPEFVNRIDQIEVFNWIDHENVEVLIALEMEKLNRRLNKHDCLLEISQKLRDHIALNGFDRQFGARSLRRAVRRFVEVPFARFLLGSEAASTADVAGKSFTADLVAGEAVILRSDEAGKEYDEFSRR</sequence>
<dbReference type="GO" id="GO:0005524">
    <property type="term" value="F:ATP binding"/>
    <property type="evidence" value="ECO:0007669"/>
    <property type="project" value="UniProtKB-KW"/>
</dbReference>
<accession>A0A543K4T5</accession>
<evidence type="ECO:0000313" key="7">
    <source>
        <dbReference type="Proteomes" id="UP000320582"/>
    </source>
</evidence>
<dbReference type="InterPro" id="IPR050130">
    <property type="entry name" value="ClpA_ClpB"/>
</dbReference>
<evidence type="ECO:0000256" key="3">
    <source>
        <dbReference type="ARBA" id="ARBA00023186"/>
    </source>
</evidence>
<proteinExistence type="predicted"/>
<dbReference type="Gene3D" id="1.10.8.60">
    <property type="match status" value="1"/>
</dbReference>
<protein>
    <submittedName>
        <fullName evidence="6">ClpA/ClpB-like protein</fullName>
    </submittedName>
</protein>
<dbReference type="GO" id="GO:0016887">
    <property type="term" value="F:ATP hydrolysis activity"/>
    <property type="evidence" value="ECO:0007669"/>
    <property type="project" value="InterPro"/>
</dbReference>
<dbReference type="GO" id="GO:0034605">
    <property type="term" value="P:cellular response to heat"/>
    <property type="evidence" value="ECO:0007669"/>
    <property type="project" value="TreeGrafter"/>
</dbReference>
<keyword evidence="2" id="KW-0067">ATP-binding</keyword>
<dbReference type="SMART" id="SM00382">
    <property type="entry name" value="AAA"/>
    <property type="match status" value="1"/>
</dbReference>
<organism evidence="6 7">
    <name type="scientific">Roseinatronobacter monicus</name>
    <dbReference type="NCBI Taxonomy" id="393481"/>
    <lineage>
        <taxon>Bacteria</taxon>
        <taxon>Pseudomonadati</taxon>
        <taxon>Pseudomonadota</taxon>
        <taxon>Alphaproteobacteria</taxon>
        <taxon>Rhodobacterales</taxon>
        <taxon>Paracoccaceae</taxon>
        <taxon>Roseinatronobacter</taxon>
    </lineage>
</organism>
<dbReference type="GO" id="GO:0005737">
    <property type="term" value="C:cytoplasm"/>
    <property type="evidence" value="ECO:0007669"/>
    <property type="project" value="TreeGrafter"/>
</dbReference>
<evidence type="ECO:0000259" key="5">
    <source>
        <dbReference type="SMART" id="SM01086"/>
    </source>
</evidence>
<dbReference type="Pfam" id="PF07724">
    <property type="entry name" value="AAA_2"/>
    <property type="match status" value="1"/>
</dbReference>
<keyword evidence="7" id="KW-1185">Reference proteome</keyword>
<dbReference type="Pfam" id="PF10431">
    <property type="entry name" value="ClpB_D2-small"/>
    <property type="match status" value="1"/>
</dbReference>
<dbReference type="AlphaFoldDB" id="A0A543K4T5"/>
<dbReference type="CDD" id="cd19499">
    <property type="entry name" value="RecA-like_ClpB_Hsp104-like"/>
    <property type="match status" value="1"/>
</dbReference>
<comment type="caution">
    <text evidence="6">The sequence shown here is derived from an EMBL/GenBank/DDBJ whole genome shotgun (WGS) entry which is preliminary data.</text>
</comment>
<dbReference type="EMBL" id="VFPT01000003">
    <property type="protein sequence ID" value="TQM90089.1"/>
    <property type="molecule type" value="Genomic_DNA"/>
</dbReference>
<dbReference type="PANTHER" id="PTHR11638:SF18">
    <property type="entry name" value="HEAT SHOCK PROTEIN 104"/>
    <property type="match status" value="1"/>
</dbReference>
<gene>
    <name evidence="6" type="ORF">BD293_4008</name>
</gene>
<name>A0A543K4T5_9RHOB</name>
<evidence type="ECO:0000256" key="2">
    <source>
        <dbReference type="ARBA" id="ARBA00022840"/>
    </source>
</evidence>
<dbReference type="SMART" id="SM01086">
    <property type="entry name" value="ClpB_D2-small"/>
    <property type="match status" value="1"/>
</dbReference>
<dbReference type="InterPro" id="IPR003593">
    <property type="entry name" value="AAA+_ATPase"/>
</dbReference>
<dbReference type="PANTHER" id="PTHR11638">
    <property type="entry name" value="ATP-DEPENDENT CLP PROTEASE"/>
    <property type="match status" value="1"/>
</dbReference>
<dbReference type="Proteomes" id="UP000320582">
    <property type="component" value="Unassembled WGS sequence"/>
</dbReference>
<dbReference type="Gene3D" id="3.40.50.300">
    <property type="entry name" value="P-loop containing nucleotide triphosphate hydrolases"/>
    <property type="match status" value="1"/>
</dbReference>
<evidence type="ECO:0000259" key="4">
    <source>
        <dbReference type="SMART" id="SM00382"/>
    </source>
</evidence>
<keyword evidence="1" id="KW-0547">Nucleotide-binding</keyword>
<dbReference type="InterPro" id="IPR019489">
    <property type="entry name" value="Clp_ATPase_C"/>
</dbReference>
<evidence type="ECO:0000313" key="6">
    <source>
        <dbReference type="EMBL" id="TQM90089.1"/>
    </source>
</evidence>
<evidence type="ECO:0000256" key="1">
    <source>
        <dbReference type="ARBA" id="ARBA00022741"/>
    </source>
</evidence>
<dbReference type="InterPro" id="IPR003959">
    <property type="entry name" value="ATPase_AAA_core"/>
</dbReference>
<dbReference type="InterPro" id="IPR001270">
    <property type="entry name" value="ClpA/B"/>
</dbReference>
<dbReference type="InterPro" id="IPR027417">
    <property type="entry name" value="P-loop_NTPase"/>
</dbReference>
<dbReference type="SUPFAM" id="SSF52540">
    <property type="entry name" value="P-loop containing nucleoside triphosphate hydrolases"/>
    <property type="match status" value="1"/>
</dbReference>